<feature type="compositionally biased region" description="Acidic residues" evidence="1">
    <location>
        <begin position="147"/>
        <end position="159"/>
    </location>
</feature>
<evidence type="ECO:0000256" key="2">
    <source>
        <dbReference type="SAM" id="Phobius"/>
    </source>
</evidence>
<feature type="compositionally biased region" description="Pro residues" evidence="1">
    <location>
        <begin position="43"/>
        <end position="55"/>
    </location>
</feature>
<dbReference type="Proteomes" id="UP000008068">
    <property type="component" value="Unassembled WGS sequence"/>
</dbReference>
<feature type="compositionally biased region" description="Low complexity" evidence="1">
    <location>
        <begin position="112"/>
        <end position="124"/>
    </location>
</feature>
<feature type="region of interest" description="Disordered" evidence="1">
    <location>
        <begin position="37"/>
        <end position="159"/>
    </location>
</feature>
<evidence type="ECO:0000313" key="4">
    <source>
        <dbReference type="Proteomes" id="UP000008068"/>
    </source>
</evidence>
<dbReference type="InParanoid" id="G0N041"/>
<keyword evidence="2" id="KW-0812">Transmembrane</keyword>
<reference evidence="4" key="1">
    <citation type="submission" date="2011-07" db="EMBL/GenBank/DDBJ databases">
        <authorList>
            <consortium name="Caenorhabditis brenneri Sequencing and Analysis Consortium"/>
            <person name="Wilson R.K."/>
        </authorList>
    </citation>
    <scope>NUCLEOTIDE SEQUENCE [LARGE SCALE GENOMIC DNA]</scope>
    <source>
        <strain evidence="4">PB2801</strain>
    </source>
</reference>
<feature type="transmembrane region" description="Helical" evidence="2">
    <location>
        <begin position="12"/>
        <end position="31"/>
    </location>
</feature>
<dbReference type="eggNOG" id="ENOG502TJ6U">
    <property type="taxonomic scope" value="Eukaryota"/>
</dbReference>
<evidence type="ECO:0000256" key="1">
    <source>
        <dbReference type="SAM" id="MobiDB-lite"/>
    </source>
</evidence>
<gene>
    <name evidence="3" type="ORF">CAEBREN_24592</name>
</gene>
<name>G0N041_CAEBE</name>
<accession>G0N041</accession>
<keyword evidence="4" id="KW-1185">Reference proteome</keyword>
<dbReference type="EMBL" id="GL379824">
    <property type="protein sequence ID" value="EGT48895.1"/>
    <property type="molecule type" value="Genomic_DNA"/>
</dbReference>
<dbReference type="FunCoup" id="G0N041">
    <property type="interactions" value="1049"/>
</dbReference>
<evidence type="ECO:0000313" key="3">
    <source>
        <dbReference type="EMBL" id="EGT48895.1"/>
    </source>
</evidence>
<protein>
    <submittedName>
        <fullName evidence="3">Uncharacterized protein</fullName>
    </submittedName>
</protein>
<organism evidence="4">
    <name type="scientific">Caenorhabditis brenneri</name>
    <name type="common">Nematode worm</name>
    <dbReference type="NCBI Taxonomy" id="135651"/>
    <lineage>
        <taxon>Eukaryota</taxon>
        <taxon>Metazoa</taxon>
        <taxon>Ecdysozoa</taxon>
        <taxon>Nematoda</taxon>
        <taxon>Chromadorea</taxon>
        <taxon>Rhabditida</taxon>
        <taxon>Rhabditina</taxon>
        <taxon>Rhabditomorpha</taxon>
        <taxon>Rhabditoidea</taxon>
        <taxon>Rhabditidae</taxon>
        <taxon>Peloderinae</taxon>
        <taxon>Caenorhabditis</taxon>
    </lineage>
</organism>
<sequence length="159" mass="17414">MIVILGHLISRITPVLILLLCTTTIFIQCIVKKKQKKGGKLAPSPPDGKGPPALPSPGTTSKKPPTQQNTSYQIMKGRQKPMVVFEDEVTKSMPKTPKTKSVEETSMRVNRNASNSSKFDSSASVHEKELPQTSNKIVTPAKKNDSVEENIESVESDEQ</sequence>
<proteinExistence type="predicted"/>
<feature type="compositionally biased region" description="Low complexity" evidence="1">
    <location>
        <begin position="56"/>
        <end position="66"/>
    </location>
</feature>
<dbReference type="HOGENOM" id="CLU_1662347_0_0_1"/>
<keyword evidence="2" id="KW-0472">Membrane</keyword>
<dbReference type="OMA" id="NSHRIDS"/>
<dbReference type="AlphaFoldDB" id="G0N041"/>
<keyword evidence="2" id="KW-1133">Transmembrane helix</keyword>